<evidence type="ECO:0000313" key="3">
    <source>
        <dbReference type="EMBL" id="GGB47763.1"/>
    </source>
</evidence>
<feature type="transmembrane region" description="Helical" evidence="2">
    <location>
        <begin position="106"/>
        <end position="127"/>
    </location>
</feature>
<dbReference type="Proteomes" id="UP000636793">
    <property type="component" value="Unassembled WGS sequence"/>
</dbReference>
<dbReference type="EMBL" id="BMHI01000009">
    <property type="protein sequence ID" value="GGB47763.1"/>
    <property type="molecule type" value="Genomic_DNA"/>
</dbReference>
<keyword evidence="2" id="KW-0472">Membrane</keyword>
<feature type="compositionally biased region" description="Low complexity" evidence="1">
    <location>
        <begin position="431"/>
        <end position="441"/>
    </location>
</feature>
<reference evidence="3" key="2">
    <citation type="submission" date="2020-09" db="EMBL/GenBank/DDBJ databases">
        <authorList>
            <person name="Sun Q."/>
            <person name="Zhou Y."/>
        </authorList>
    </citation>
    <scope>NUCLEOTIDE SEQUENCE</scope>
    <source>
        <strain evidence="3">CGMCC 1.15085</strain>
    </source>
</reference>
<keyword evidence="2" id="KW-1133">Transmembrane helix</keyword>
<feature type="transmembrane region" description="Helical" evidence="2">
    <location>
        <begin position="70"/>
        <end position="94"/>
    </location>
</feature>
<feature type="transmembrane region" description="Helical" evidence="2">
    <location>
        <begin position="181"/>
        <end position="201"/>
    </location>
</feature>
<evidence type="ECO:0000313" key="4">
    <source>
        <dbReference type="Proteomes" id="UP000636793"/>
    </source>
</evidence>
<reference evidence="3" key="1">
    <citation type="journal article" date="2014" name="Int. J. Syst. Evol. Microbiol.">
        <title>Complete genome sequence of Corynebacterium casei LMG S-19264T (=DSM 44701T), isolated from a smear-ripened cheese.</title>
        <authorList>
            <consortium name="US DOE Joint Genome Institute (JGI-PGF)"/>
            <person name="Walter F."/>
            <person name="Albersmeier A."/>
            <person name="Kalinowski J."/>
            <person name="Ruckert C."/>
        </authorList>
    </citation>
    <scope>NUCLEOTIDE SEQUENCE</scope>
    <source>
        <strain evidence="3">CGMCC 1.15085</strain>
    </source>
</reference>
<sequence>MIGLVGWIALCALAASRHAMLSWHYFATAGQTLLTPPGGLHVYGEHPELQFGPLTMAVCALLGLAPSTAAAVIACVMMLVLGLAAIAILGRLSAGHHGGRVSTRTAMLYVALLAPLWLVLAVHYGHLDDALALFFMAAAVAQGKRDRWLTAALLLAAASGAKPWVVPMAMILLAAPRPARLKAFTIFVVGTALPWIPFVLADSRTMQLSRFVIDVADDSVLRQIGSLSVATPTWVRPTQFLIGAALAIWLARRGRWVCVPFAVLSVRLLTDPQTYLYYSTGLAVAAAIADLTRNDRRPILTGLVVGWSAVTMLLATPGQLTGAGTVRLVGLLAGIVVVIVDDGWSPAAARRNITRDDARTTVTVQRHTQHVVPARPAVTATAPDLVAPTTPSVGNAPRVDEHPTVTTFTMEKLPDPPKLGELWTRTRRPLRPSASSRLIRR</sequence>
<feature type="region of interest" description="Disordered" evidence="1">
    <location>
        <begin position="410"/>
        <end position="441"/>
    </location>
</feature>
<evidence type="ECO:0000256" key="2">
    <source>
        <dbReference type="SAM" id="Phobius"/>
    </source>
</evidence>
<comment type="caution">
    <text evidence="3">The sequence shown here is derived from an EMBL/GenBank/DDBJ whole genome shotgun (WGS) entry which is preliminary data.</text>
</comment>
<proteinExistence type="predicted"/>
<name>A0A916X0M8_9MICO</name>
<organism evidence="3 4">
    <name type="scientific">Flexivirga endophytica</name>
    <dbReference type="NCBI Taxonomy" id="1849103"/>
    <lineage>
        <taxon>Bacteria</taxon>
        <taxon>Bacillati</taxon>
        <taxon>Actinomycetota</taxon>
        <taxon>Actinomycetes</taxon>
        <taxon>Micrococcales</taxon>
        <taxon>Dermacoccaceae</taxon>
        <taxon>Flexivirga</taxon>
    </lineage>
</organism>
<keyword evidence="2" id="KW-0812">Transmembrane</keyword>
<evidence type="ECO:0000256" key="1">
    <source>
        <dbReference type="SAM" id="MobiDB-lite"/>
    </source>
</evidence>
<dbReference type="RefSeq" id="WP_188839204.1">
    <property type="nucleotide sequence ID" value="NZ_BMHI01000009.1"/>
</dbReference>
<dbReference type="AlphaFoldDB" id="A0A916X0M8"/>
<protein>
    <submittedName>
        <fullName evidence="3">Uncharacterized protein</fullName>
    </submittedName>
</protein>
<feature type="transmembrane region" description="Helical" evidence="2">
    <location>
        <begin position="147"/>
        <end position="174"/>
    </location>
</feature>
<gene>
    <name evidence="3" type="ORF">GCM10011492_43690</name>
</gene>
<accession>A0A916X0M8</accession>
<keyword evidence="4" id="KW-1185">Reference proteome</keyword>